<dbReference type="InterPro" id="IPR013216">
    <property type="entry name" value="Methyltransf_11"/>
</dbReference>
<keyword evidence="2" id="KW-0808">Transferase</keyword>
<dbReference type="SUPFAM" id="SSF53335">
    <property type="entry name" value="S-adenosyl-L-methionine-dependent methyltransferases"/>
    <property type="match status" value="1"/>
</dbReference>
<dbReference type="GO" id="GO:0008757">
    <property type="term" value="F:S-adenosylmethionine-dependent methyltransferase activity"/>
    <property type="evidence" value="ECO:0007669"/>
    <property type="project" value="InterPro"/>
</dbReference>
<dbReference type="Proteomes" id="UP000238563">
    <property type="component" value="Unassembled WGS sequence"/>
</dbReference>
<reference evidence="2 3" key="1">
    <citation type="submission" date="2018-02" db="EMBL/GenBank/DDBJ databases">
        <title>The draft genome of Phyllobacterium myrsinacearum DSM5892.</title>
        <authorList>
            <person name="Li L."/>
            <person name="Liu L."/>
            <person name="Zhang X."/>
            <person name="Wang T."/>
        </authorList>
    </citation>
    <scope>NUCLEOTIDE SEQUENCE [LARGE SCALE GENOMIC DNA]</scope>
    <source>
        <strain evidence="2 3">DSM 5892</strain>
    </source>
</reference>
<evidence type="ECO:0000259" key="1">
    <source>
        <dbReference type="Pfam" id="PF08241"/>
    </source>
</evidence>
<dbReference type="PANTHER" id="PTHR43591">
    <property type="entry name" value="METHYLTRANSFERASE"/>
    <property type="match status" value="1"/>
</dbReference>
<dbReference type="AlphaFoldDB" id="A0A2S9JP93"/>
<dbReference type="EMBL" id="PVBT01000002">
    <property type="protein sequence ID" value="PRD55050.1"/>
    <property type="molecule type" value="Genomic_DNA"/>
</dbReference>
<organism evidence="2 3">
    <name type="scientific">Phyllobacterium myrsinacearum</name>
    <dbReference type="NCBI Taxonomy" id="28101"/>
    <lineage>
        <taxon>Bacteria</taxon>
        <taxon>Pseudomonadati</taxon>
        <taxon>Pseudomonadota</taxon>
        <taxon>Alphaproteobacteria</taxon>
        <taxon>Hyphomicrobiales</taxon>
        <taxon>Phyllobacteriaceae</taxon>
        <taxon>Phyllobacterium</taxon>
    </lineage>
</organism>
<dbReference type="RefSeq" id="WP_105733280.1">
    <property type="nucleotide sequence ID" value="NZ_PVBT01000002.1"/>
</dbReference>
<sequence length="279" mass="30677">MLDRADFYDAELKRHNEHLRAAARVGVRDRVLDVGCGAGQSTRDAARVAVEGNAMGVDTSPDMLEVARRRSNEAGLRNVAFEQGDAQHHAFPAASFDLCISRFGVMFFADPAAAFANIARAMRPGARLVWMVWQSQERNAWSGAIRQALAPGTAVSAGALSPFSLGDPTIVTELLSRAGFVSIDFTDVQEPVFYGPDADSAFDALINLYLVKDALMRTDEAPDKALQRLRALLESHMTTEGVLFESRAWIITADRGERPRRPGDLDRRAISTRFIRRKG</sequence>
<comment type="caution">
    <text evidence="2">The sequence shown here is derived from an EMBL/GenBank/DDBJ whole genome shotgun (WGS) entry which is preliminary data.</text>
</comment>
<dbReference type="PANTHER" id="PTHR43591:SF24">
    <property type="entry name" value="2-METHOXY-6-POLYPRENYL-1,4-BENZOQUINOL METHYLASE, MITOCHONDRIAL"/>
    <property type="match status" value="1"/>
</dbReference>
<name>A0A2S9JP93_9HYPH</name>
<evidence type="ECO:0000313" key="2">
    <source>
        <dbReference type="EMBL" id="PRD55050.1"/>
    </source>
</evidence>
<protein>
    <submittedName>
        <fullName evidence="2">Methyltransferase</fullName>
    </submittedName>
</protein>
<evidence type="ECO:0000313" key="3">
    <source>
        <dbReference type="Proteomes" id="UP000238563"/>
    </source>
</evidence>
<feature type="domain" description="Methyltransferase type 11" evidence="1">
    <location>
        <begin position="32"/>
        <end position="129"/>
    </location>
</feature>
<keyword evidence="2" id="KW-0489">Methyltransferase</keyword>
<gene>
    <name evidence="2" type="ORF">C5750_07605</name>
</gene>
<dbReference type="OrthoDB" id="9777638at2"/>
<accession>A0A2S9JP93</accession>
<dbReference type="InterPro" id="IPR029063">
    <property type="entry name" value="SAM-dependent_MTases_sf"/>
</dbReference>
<proteinExistence type="predicted"/>
<dbReference type="GO" id="GO:0032259">
    <property type="term" value="P:methylation"/>
    <property type="evidence" value="ECO:0007669"/>
    <property type="project" value="UniProtKB-KW"/>
</dbReference>
<dbReference type="Pfam" id="PF08241">
    <property type="entry name" value="Methyltransf_11"/>
    <property type="match status" value="1"/>
</dbReference>
<dbReference type="CDD" id="cd02440">
    <property type="entry name" value="AdoMet_MTases"/>
    <property type="match status" value="1"/>
</dbReference>
<keyword evidence="3" id="KW-1185">Reference proteome</keyword>
<dbReference type="Gene3D" id="3.40.50.150">
    <property type="entry name" value="Vaccinia Virus protein VP39"/>
    <property type="match status" value="1"/>
</dbReference>